<dbReference type="Proteomes" id="UP000190787">
    <property type="component" value="Unassembled WGS sequence"/>
</dbReference>
<evidence type="ECO:0000313" key="2">
    <source>
        <dbReference type="Proteomes" id="UP000190787"/>
    </source>
</evidence>
<name>A0ABX3MWA6_9RHOB</name>
<keyword evidence="2" id="KW-1185">Reference proteome</keyword>
<gene>
    <name evidence="1" type="ORF">BMI91_07755</name>
</gene>
<sequence length="529" mass="60549">MTTIRAESGCAKAGINFEKISRWQYLLTQREITDTILKRYSFGGWHLHVGDGVCVSKLEDAKGRAIGLFIGIGVDNETLVKGTHKILSLDLDRDSFFEDFEDWLFYVSGRYNVFIAKGASKRFYSDAVGMNGMVYDREERQVASSLALCIERDTTPHPLYDHSLIERGEGNYSLFHSYDKDVRRGNPNFYLNLNDFSETRFWPRDEDFTTDRSHDDIYGEIIRRTSKVIGEINANFKTALPLSGGQDSRLLASISRTNLAGFDQFFTHIHNYASRIDATIAGTLAKVLQVDHEIHDKRNIKVSEEDVSRFEAEFHAALGFKKKLTREVAHGLHECLEDRMVILRGHQTDLLRAVFIDKLGEDGRNNLRWQVKRLLIVPGKAFDRKTYRTFLPEYQNWVETLPENAAKRQVDLMFLEIYYSSTIGLIFPALTRNFFMSPFNSRHLISLSLSIEEGYRKNSFAVNDIIFQVDPELHDVPFDYEFGGANLGRIDDQQAMAELTAARRKASETRVALRTQHPDLAASEDVLVP</sequence>
<proteinExistence type="predicted"/>
<reference evidence="1 2" key="1">
    <citation type="submission" date="2016-11" db="EMBL/GenBank/DDBJ databases">
        <title>A multilocus sequence analysis scheme for characterization of bacteria in the genus Thioclava.</title>
        <authorList>
            <person name="Liu Y."/>
            <person name="Shao Z."/>
        </authorList>
    </citation>
    <scope>NUCLEOTIDE SEQUENCE [LARGE SCALE GENOMIC DNA]</scope>
    <source>
        <strain evidence="1 2">TAW-CT134</strain>
    </source>
</reference>
<evidence type="ECO:0000313" key="1">
    <source>
        <dbReference type="EMBL" id="OOY23970.1"/>
    </source>
</evidence>
<dbReference type="EMBL" id="MPZV01000002">
    <property type="protein sequence ID" value="OOY23970.1"/>
    <property type="molecule type" value="Genomic_DNA"/>
</dbReference>
<dbReference type="SUPFAM" id="SSF52402">
    <property type="entry name" value="Adenine nucleotide alpha hydrolases-like"/>
    <property type="match status" value="1"/>
</dbReference>
<organism evidence="1 2">
    <name type="scientific">Thioclava sediminum</name>
    <dbReference type="NCBI Taxonomy" id="1915319"/>
    <lineage>
        <taxon>Bacteria</taxon>
        <taxon>Pseudomonadati</taxon>
        <taxon>Pseudomonadota</taxon>
        <taxon>Alphaproteobacteria</taxon>
        <taxon>Rhodobacterales</taxon>
        <taxon>Paracoccaceae</taxon>
        <taxon>Thioclava</taxon>
    </lineage>
</organism>
<evidence type="ECO:0008006" key="3">
    <source>
        <dbReference type="Google" id="ProtNLM"/>
    </source>
</evidence>
<protein>
    <recommendedName>
        <fullName evidence="3">Asparagine synthetase domain-containing protein</fullName>
    </recommendedName>
</protein>
<dbReference type="RefSeq" id="WP_078604553.1">
    <property type="nucleotide sequence ID" value="NZ_MPZV01000002.1"/>
</dbReference>
<accession>A0ABX3MWA6</accession>
<comment type="caution">
    <text evidence="1">The sequence shown here is derived from an EMBL/GenBank/DDBJ whole genome shotgun (WGS) entry which is preliminary data.</text>
</comment>